<name>A0ABQ1H7W6_9SPHN</name>
<evidence type="ECO:0000259" key="5">
    <source>
        <dbReference type="PROSITE" id="PS50043"/>
    </source>
</evidence>
<dbReference type="PROSITE" id="PS50110">
    <property type="entry name" value="RESPONSE_REGULATORY"/>
    <property type="match status" value="1"/>
</dbReference>
<organism evidence="7 8">
    <name type="scientific">Sphingomonas psychrolutea</name>
    <dbReference type="NCBI Taxonomy" id="1259676"/>
    <lineage>
        <taxon>Bacteria</taxon>
        <taxon>Pseudomonadati</taxon>
        <taxon>Pseudomonadota</taxon>
        <taxon>Alphaproteobacteria</taxon>
        <taxon>Sphingomonadales</taxon>
        <taxon>Sphingomonadaceae</taxon>
        <taxon>Sphingomonas</taxon>
    </lineage>
</organism>
<dbReference type="RefSeq" id="WP_188449540.1">
    <property type="nucleotide sequence ID" value="NZ_BMDW01000028.1"/>
</dbReference>
<dbReference type="CDD" id="cd17537">
    <property type="entry name" value="REC_FixJ"/>
    <property type="match status" value="1"/>
</dbReference>
<dbReference type="GO" id="GO:0003677">
    <property type="term" value="F:DNA binding"/>
    <property type="evidence" value="ECO:0007669"/>
    <property type="project" value="UniProtKB-KW"/>
</dbReference>
<dbReference type="PANTHER" id="PTHR44688">
    <property type="entry name" value="DNA-BINDING TRANSCRIPTIONAL ACTIVATOR DEVR_DOSR"/>
    <property type="match status" value="1"/>
</dbReference>
<dbReference type="SMART" id="SM00421">
    <property type="entry name" value="HTH_LUXR"/>
    <property type="match status" value="1"/>
</dbReference>
<proteinExistence type="predicted"/>
<feature type="domain" description="Response regulatory" evidence="6">
    <location>
        <begin position="6"/>
        <end position="120"/>
    </location>
</feature>
<dbReference type="InterPro" id="IPR001789">
    <property type="entry name" value="Sig_transdc_resp-reg_receiver"/>
</dbReference>
<accession>A0ABQ1H7W6</accession>
<evidence type="ECO:0000313" key="7">
    <source>
        <dbReference type="EMBL" id="GGA60376.1"/>
    </source>
</evidence>
<keyword evidence="3" id="KW-0804">Transcription</keyword>
<reference evidence="8" key="1">
    <citation type="journal article" date="2019" name="Int. J. Syst. Evol. Microbiol.">
        <title>The Global Catalogue of Microorganisms (GCM) 10K type strain sequencing project: providing services to taxonomists for standard genome sequencing and annotation.</title>
        <authorList>
            <consortium name="The Broad Institute Genomics Platform"/>
            <consortium name="The Broad Institute Genome Sequencing Center for Infectious Disease"/>
            <person name="Wu L."/>
            <person name="Ma J."/>
        </authorList>
    </citation>
    <scope>NUCLEOTIDE SEQUENCE [LARGE SCALE GENOMIC DNA]</scope>
    <source>
        <strain evidence="8">CGMCC 1.10106</strain>
    </source>
</reference>
<feature type="domain" description="HTH luxR-type" evidence="5">
    <location>
        <begin position="136"/>
        <end position="201"/>
    </location>
</feature>
<comment type="caution">
    <text evidence="7">The sequence shown here is derived from an EMBL/GenBank/DDBJ whole genome shotgun (WGS) entry which is preliminary data.</text>
</comment>
<evidence type="ECO:0000313" key="8">
    <source>
        <dbReference type="Proteomes" id="UP000618591"/>
    </source>
</evidence>
<gene>
    <name evidence="7" type="primary">fixJ</name>
    <name evidence="7" type="ORF">GCM10011395_33460</name>
</gene>
<dbReference type="SMART" id="SM00448">
    <property type="entry name" value="REC"/>
    <property type="match status" value="1"/>
</dbReference>
<dbReference type="InterPro" id="IPR011006">
    <property type="entry name" value="CheY-like_superfamily"/>
</dbReference>
<dbReference type="InterPro" id="IPR000792">
    <property type="entry name" value="Tscrpt_reg_LuxR_C"/>
</dbReference>
<dbReference type="PROSITE" id="PS50043">
    <property type="entry name" value="HTH_LUXR_2"/>
    <property type="match status" value="1"/>
</dbReference>
<dbReference type="Proteomes" id="UP000618591">
    <property type="component" value="Unassembled WGS sequence"/>
</dbReference>
<dbReference type="EMBL" id="BMDW01000028">
    <property type="protein sequence ID" value="GGA60376.1"/>
    <property type="molecule type" value="Genomic_DNA"/>
</dbReference>
<evidence type="ECO:0000256" key="1">
    <source>
        <dbReference type="ARBA" id="ARBA00023015"/>
    </source>
</evidence>
<protein>
    <submittedName>
        <fullName evidence="7">DNA-binding response regulator</fullName>
    </submittedName>
</protein>
<dbReference type="InterPro" id="IPR036388">
    <property type="entry name" value="WH-like_DNA-bd_sf"/>
</dbReference>
<keyword evidence="8" id="KW-1185">Reference proteome</keyword>
<evidence type="ECO:0000256" key="4">
    <source>
        <dbReference type="PROSITE-ProRule" id="PRU00169"/>
    </source>
</evidence>
<dbReference type="CDD" id="cd06170">
    <property type="entry name" value="LuxR_C_like"/>
    <property type="match status" value="1"/>
</dbReference>
<keyword evidence="2 7" id="KW-0238">DNA-binding</keyword>
<dbReference type="SUPFAM" id="SSF52172">
    <property type="entry name" value="CheY-like"/>
    <property type="match status" value="1"/>
</dbReference>
<dbReference type="Gene3D" id="3.40.50.2300">
    <property type="match status" value="1"/>
</dbReference>
<evidence type="ECO:0000256" key="3">
    <source>
        <dbReference type="ARBA" id="ARBA00023163"/>
    </source>
</evidence>
<dbReference type="PANTHER" id="PTHR44688:SF16">
    <property type="entry name" value="DNA-BINDING TRANSCRIPTIONAL ACTIVATOR DEVR_DOSR"/>
    <property type="match status" value="1"/>
</dbReference>
<keyword evidence="1" id="KW-0805">Transcription regulation</keyword>
<evidence type="ECO:0000256" key="2">
    <source>
        <dbReference type="ARBA" id="ARBA00023125"/>
    </source>
</evidence>
<dbReference type="Pfam" id="PF00196">
    <property type="entry name" value="GerE"/>
    <property type="match status" value="1"/>
</dbReference>
<keyword evidence="4" id="KW-0597">Phosphoprotein</keyword>
<dbReference type="Gene3D" id="1.10.10.10">
    <property type="entry name" value="Winged helix-like DNA-binding domain superfamily/Winged helix DNA-binding domain"/>
    <property type="match status" value="1"/>
</dbReference>
<evidence type="ECO:0000259" key="6">
    <source>
        <dbReference type="PROSITE" id="PS50110"/>
    </source>
</evidence>
<feature type="modified residue" description="4-aspartylphosphate" evidence="4">
    <location>
        <position position="55"/>
    </location>
</feature>
<dbReference type="Pfam" id="PF00072">
    <property type="entry name" value="Response_reg"/>
    <property type="match status" value="1"/>
</dbReference>
<dbReference type="PRINTS" id="PR00038">
    <property type="entry name" value="HTHLUXR"/>
</dbReference>
<sequence length="206" mass="22424">MPAEHLVHLVDDEEAIRLSAGFLLRTNGYVVKSYVSGVAFLADADRETRGCVLLDIRMPELDGLEVQRRLSERGIEMPVIMLTGHGDVALAVRAIKAGAVEFLEKPFQKAALLAAIEEAFRRVDDADRIHLDAAEAVIRLAALTPREGDVLQGIVQGQPNKITAYELGISIRTVEAHRAALMVKLHARSLSEVLRIAFAAGLGERG</sequence>